<evidence type="ECO:0000256" key="1">
    <source>
        <dbReference type="ARBA" id="ARBA00022679"/>
    </source>
</evidence>
<dbReference type="CDD" id="cd04301">
    <property type="entry name" value="NAT_SF"/>
    <property type="match status" value="1"/>
</dbReference>
<dbReference type="EMBL" id="MU853556">
    <property type="protein sequence ID" value="KAK4147289.1"/>
    <property type="molecule type" value="Genomic_DNA"/>
</dbReference>
<evidence type="ECO:0000259" key="4">
    <source>
        <dbReference type="Pfam" id="PF00583"/>
    </source>
</evidence>
<dbReference type="InterPro" id="IPR016181">
    <property type="entry name" value="Acyl_CoA_acyltransferase"/>
</dbReference>
<reference evidence="5" key="2">
    <citation type="submission" date="2023-05" db="EMBL/GenBank/DDBJ databases">
        <authorList>
            <consortium name="Lawrence Berkeley National Laboratory"/>
            <person name="Steindorff A."/>
            <person name="Hensen N."/>
            <person name="Bonometti L."/>
            <person name="Westerberg I."/>
            <person name="Brannstrom I.O."/>
            <person name="Guillou S."/>
            <person name="Cros-Aarteil S."/>
            <person name="Calhoun S."/>
            <person name="Haridas S."/>
            <person name="Kuo A."/>
            <person name="Mondo S."/>
            <person name="Pangilinan J."/>
            <person name="Riley R."/>
            <person name="Labutti K."/>
            <person name="Andreopoulos B."/>
            <person name="Lipzen A."/>
            <person name="Chen C."/>
            <person name="Yanf M."/>
            <person name="Daum C."/>
            <person name="Ng V."/>
            <person name="Clum A."/>
            <person name="Ohm R."/>
            <person name="Martin F."/>
            <person name="Silar P."/>
            <person name="Natvig D."/>
            <person name="Lalanne C."/>
            <person name="Gautier V."/>
            <person name="Ament-Velasquez S.L."/>
            <person name="Kruys A."/>
            <person name="Hutchinson M.I."/>
            <person name="Powell A.J."/>
            <person name="Barry K."/>
            <person name="Miller A.N."/>
            <person name="Grigoriev I.V."/>
            <person name="Debuchy R."/>
            <person name="Gladieux P."/>
            <person name="Thoren M.H."/>
            <person name="Johannesson H."/>
        </authorList>
    </citation>
    <scope>NUCLEOTIDE SEQUENCE</scope>
    <source>
        <strain evidence="5">CBS 141.50</strain>
    </source>
</reference>
<dbReference type="SUPFAM" id="SSF55729">
    <property type="entry name" value="Acyl-CoA N-acyltransferases (Nat)"/>
    <property type="match status" value="1"/>
</dbReference>
<feature type="domain" description="N-acetyltransferase" evidence="4">
    <location>
        <begin position="110"/>
        <end position="188"/>
    </location>
</feature>
<dbReference type="InterPro" id="IPR000182">
    <property type="entry name" value="GNAT_dom"/>
</dbReference>
<dbReference type="AlphaFoldDB" id="A0AAN6VA54"/>
<gene>
    <name evidence="5" type="ORF">C8A04DRAFT_8966</name>
</gene>
<dbReference type="GeneID" id="87821916"/>
<dbReference type="Pfam" id="PF00583">
    <property type="entry name" value="Acetyltransf_1"/>
    <property type="match status" value="1"/>
</dbReference>
<evidence type="ECO:0000256" key="3">
    <source>
        <dbReference type="SAM" id="MobiDB-lite"/>
    </source>
</evidence>
<dbReference type="RefSeq" id="XP_062640660.1">
    <property type="nucleotide sequence ID" value="XM_062785303.1"/>
</dbReference>
<feature type="region of interest" description="Disordered" evidence="3">
    <location>
        <begin position="74"/>
        <end position="106"/>
    </location>
</feature>
<evidence type="ECO:0000256" key="2">
    <source>
        <dbReference type="ARBA" id="ARBA00023315"/>
    </source>
</evidence>
<comment type="caution">
    <text evidence="5">The sequence shown here is derived from an EMBL/GenBank/DDBJ whole genome shotgun (WGS) entry which is preliminary data.</text>
</comment>
<evidence type="ECO:0000313" key="6">
    <source>
        <dbReference type="Proteomes" id="UP001302676"/>
    </source>
</evidence>
<proteinExistence type="predicted"/>
<accession>A0AAN6VA54</accession>
<dbReference type="PANTHER" id="PTHR43877">
    <property type="entry name" value="AMINOALKYLPHOSPHONATE N-ACETYLTRANSFERASE-RELATED-RELATED"/>
    <property type="match status" value="1"/>
</dbReference>
<keyword evidence="1" id="KW-0808">Transferase</keyword>
<dbReference type="Gene3D" id="3.40.630.30">
    <property type="match status" value="1"/>
</dbReference>
<keyword evidence="2" id="KW-0012">Acyltransferase</keyword>
<dbReference type="PANTHER" id="PTHR43877:SF2">
    <property type="entry name" value="AMINOALKYLPHOSPHONATE N-ACETYLTRANSFERASE-RELATED"/>
    <property type="match status" value="1"/>
</dbReference>
<organism evidence="5 6">
    <name type="scientific">Dichotomopilus funicola</name>
    <dbReference type="NCBI Taxonomy" id="1934379"/>
    <lineage>
        <taxon>Eukaryota</taxon>
        <taxon>Fungi</taxon>
        <taxon>Dikarya</taxon>
        <taxon>Ascomycota</taxon>
        <taxon>Pezizomycotina</taxon>
        <taxon>Sordariomycetes</taxon>
        <taxon>Sordariomycetidae</taxon>
        <taxon>Sordariales</taxon>
        <taxon>Chaetomiaceae</taxon>
        <taxon>Dichotomopilus</taxon>
    </lineage>
</organism>
<reference evidence="5" key="1">
    <citation type="journal article" date="2023" name="Mol. Phylogenet. Evol.">
        <title>Genome-scale phylogeny and comparative genomics of the fungal order Sordariales.</title>
        <authorList>
            <person name="Hensen N."/>
            <person name="Bonometti L."/>
            <person name="Westerberg I."/>
            <person name="Brannstrom I.O."/>
            <person name="Guillou S."/>
            <person name="Cros-Aarteil S."/>
            <person name="Calhoun S."/>
            <person name="Haridas S."/>
            <person name="Kuo A."/>
            <person name="Mondo S."/>
            <person name="Pangilinan J."/>
            <person name="Riley R."/>
            <person name="LaButti K."/>
            <person name="Andreopoulos B."/>
            <person name="Lipzen A."/>
            <person name="Chen C."/>
            <person name="Yan M."/>
            <person name="Daum C."/>
            <person name="Ng V."/>
            <person name="Clum A."/>
            <person name="Steindorff A."/>
            <person name="Ohm R.A."/>
            <person name="Martin F."/>
            <person name="Silar P."/>
            <person name="Natvig D.O."/>
            <person name="Lalanne C."/>
            <person name="Gautier V."/>
            <person name="Ament-Velasquez S.L."/>
            <person name="Kruys A."/>
            <person name="Hutchinson M.I."/>
            <person name="Powell A.J."/>
            <person name="Barry K."/>
            <person name="Miller A.N."/>
            <person name="Grigoriev I.V."/>
            <person name="Debuchy R."/>
            <person name="Gladieux P."/>
            <person name="Hiltunen Thoren M."/>
            <person name="Johannesson H."/>
        </authorList>
    </citation>
    <scope>NUCLEOTIDE SEQUENCE</scope>
    <source>
        <strain evidence="5">CBS 141.50</strain>
    </source>
</reference>
<protein>
    <submittedName>
        <fullName evidence="5">Acyl-CoA N-acyltransferase</fullName>
    </submittedName>
</protein>
<dbReference type="InterPro" id="IPR050832">
    <property type="entry name" value="Bact_Acetyltransf"/>
</dbReference>
<dbReference type="GO" id="GO:0016747">
    <property type="term" value="F:acyltransferase activity, transferring groups other than amino-acyl groups"/>
    <property type="evidence" value="ECO:0007669"/>
    <property type="project" value="InterPro"/>
</dbReference>
<dbReference type="Proteomes" id="UP001302676">
    <property type="component" value="Unassembled WGS sequence"/>
</dbReference>
<evidence type="ECO:0000313" key="5">
    <source>
        <dbReference type="EMBL" id="KAK4147289.1"/>
    </source>
</evidence>
<sequence length="227" mass="24943">MPHNTPPLTIRRATPADLPALHKLVESAYRGDSSRLGWTTETDMLGGQRIPATDLLAKINNPTGIVWLASSTEADLTTNTSERETKSGTEKDRQPKDTDQDQNQDSPLVLLGCCELTRLNNPSTTTTPRTAFFGLFAVSPTHQSLGIGHALLSHAEAYAQQTWDTQRMEMVVTMGRPELVAWYVRRGYVETGEERVIPMEELERQGSVVLVEGIRFGVLVKGLGGGK</sequence>
<feature type="compositionally biased region" description="Basic and acidic residues" evidence="3">
    <location>
        <begin position="81"/>
        <end position="99"/>
    </location>
</feature>
<keyword evidence="6" id="KW-1185">Reference proteome</keyword>
<name>A0AAN6VA54_9PEZI</name>